<evidence type="ECO:0000256" key="1">
    <source>
        <dbReference type="ARBA" id="ARBA00008361"/>
    </source>
</evidence>
<name>N0CUM9_STRMI</name>
<evidence type="ECO:0000256" key="4">
    <source>
        <dbReference type="SAM" id="MobiDB-lite"/>
    </source>
</evidence>
<dbReference type="CDD" id="cd02440">
    <property type="entry name" value="AdoMet_MTases"/>
    <property type="match status" value="1"/>
</dbReference>
<dbReference type="KEGG" id="sfi:SFUL_1784"/>
<feature type="compositionally biased region" description="Gly residues" evidence="4">
    <location>
        <begin position="1"/>
        <end position="17"/>
    </location>
</feature>
<dbReference type="eggNOG" id="COG2226">
    <property type="taxonomic scope" value="Bacteria"/>
</dbReference>
<dbReference type="InterPro" id="IPR029063">
    <property type="entry name" value="SAM-dependent_MTases_sf"/>
</dbReference>
<evidence type="ECO:0000313" key="6">
    <source>
        <dbReference type="EMBL" id="AGK76752.1"/>
    </source>
</evidence>
<dbReference type="InterPro" id="IPR013216">
    <property type="entry name" value="Methyltransf_11"/>
</dbReference>
<evidence type="ECO:0000313" key="7">
    <source>
        <dbReference type="Proteomes" id="UP000013304"/>
    </source>
</evidence>
<accession>N0CUM9</accession>
<reference evidence="6 7" key="1">
    <citation type="submission" date="2013-04" db="EMBL/GenBank/DDBJ databases">
        <title>Complete genome sequence of Streptomyces fulvissimus.</title>
        <authorList>
            <person name="Myronovskyi M."/>
            <person name="Tokovenko B."/>
            <person name="Manderscheid N."/>
            <person name="Petzke L."/>
            <person name="Luzhetskyy A."/>
        </authorList>
    </citation>
    <scope>NUCLEOTIDE SEQUENCE [LARGE SCALE GENOMIC DNA]</scope>
    <source>
        <strain evidence="6 7">DSM 40593</strain>
    </source>
</reference>
<organism evidence="6 7">
    <name type="scientific">Streptomyces microflavus DSM 40593</name>
    <dbReference type="NCBI Taxonomy" id="1303692"/>
    <lineage>
        <taxon>Bacteria</taxon>
        <taxon>Bacillati</taxon>
        <taxon>Actinomycetota</taxon>
        <taxon>Actinomycetes</taxon>
        <taxon>Kitasatosporales</taxon>
        <taxon>Streptomycetaceae</taxon>
        <taxon>Streptomyces</taxon>
    </lineage>
</organism>
<dbReference type="Gene3D" id="3.40.50.150">
    <property type="entry name" value="Vaccinia Virus protein VP39"/>
    <property type="match status" value="1"/>
</dbReference>
<sequence length="273" mass="29291">MHGFPTGGTGGGPGHHGGMTTNSDRARSFDAVAASYAANRPSYPPALLDAIEELSGRPLAGARVADVGAGTGIATALLDGRGARVTAVEPGDGMAEQLRRGLPHVPVVRGDGNRLPLRTGSLDLITYAQSWHWTDPARSVPEARRVLRPGGALALWWNDSDPRVEWIGDQRRRVLDTFGEGQEDHHVAAYDADARLRAELPAGVDFRTRQVEWSREVPLDVHLANLASHSVFLVADRAVAENVLERERALLAHAFPGGTVREAYVTSLAVART</sequence>
<dbReference type="SUPFAM" id="SSF53335">
    <property type="entry name" value="S-adenosyl-L-methionine-dependent methyltransferases"/>
    <property type="match status" value="1"/>
</dbReference>
<feature type="region of interest" description="Disordered" evidence="4">
    <location>
        <begin position="1"/>
        <end position="23"/>
    </location>
</feature>
<dbReference type="Proteomes" id="UP000013304">
    <property type="component" value="Chromosome"/>
</dbReference>
<feature type="domain" description="Methyltransferase type 11" evidence="5">
    <location>
        <begin position="66"/>
        <end position="154"/>
    </location>
</feature>
<dbReference type="HOGENOM" id="CLU_049344_3_4_11"/>
<dbReference type="AlphaFoldDB" id="N0CUM9"/>
<evidence type="ECO:0000256" key="2">
    <source>
        <dbReference type="ARBA" id="ARBA00022603"/>
    </source>
</evidence>
<dbReference type="InterPro" id="IPR051052">
    <property type="entry name" value="Diverse_substrate_MTase"/>
</dbReference>
<protein>
    <submittedName>
        <fullName evidence="6">Methyltransferase type 11</fullName>
    </submittedName>
</protein>
<dbReference type="GO" id="GO:0008757">
    <property type="term" value="F:S-adenosylmethionine-dependent methyltransferase activity"/>
    <property type="evidence" value="ECO:0007669"/>
    <property type="project" value="InterPro"/>
</dbReference>
<dbReference type="GO" id="GO:0032259">
    <property type="term" value="P:methylation"/>
    <property type="evidence" value="ECO:0007669"/>
    <property type="project" value="UniProtKB-KW"/>
</dbReference>
<keyword evidence="3 6" id="KW-0808">Transferase</keyword>
<dbReference type="PATRIC" id="fig|1303692.3.peg.1801"/>
<comment type="similarity">
    <text evidence="1">Belongs to the methyltransferase superfamily.</text>
</comment>
<evidence type="ECO:0000259" key="5">
    <source>
        <dbReference type="Pfam" id="PF08241"/>
    </source>
</evidence>
<dbReference type="PANTHER" id="PTHR44942">
    <property type="entry name" value="METHYLTRANSF_11 DOMAIN-CONTAINING PROTEIN"/>
    <property type="match status" value="1"/>
</dbReference>
<dbReference type="PANTHER" id="PTHR44942:SF4">
    <property type="entry name" value="METHYLTRANSFERASE TYPE 11 DOMAIN-CONTAINING PROTEIN"/>
    <property type="match status" value="1"/>
</dbReference>
<gene>
    <name evidence="6" type="ORF">SFUL_1784</name>
</gene>
<keyword evidence="2 6" id="KW-0489">Methyltransferase</keyword>
<proteinExistence type="inferred from homology"/>
<dbReference type="Pfam" id="PF08241">
    <property type="entry name" value="Methyltransf_11"/>
    <property type="match status" value="1"/>
</dbReference>
<evidence type="ECO:0000256" key="3">
    <source>
        <dbReference type="ARBA" id="ARBA00022679"/>
    </source>
</evidence>
<dbReference type="EMBL" id="CP005080">
    <property type="protein sequence ID" value="AGK76752.1"/>
    <property type="molecule type" value="Genomic_DNA"/>
</dbReference>